<name>A0A381VXM8_9ZZZZ</name>
<dbReference type="InterPro" id="IPR053143">
    <property type="entry name" value="Arylsulfate_ST"/>
</dbReference>
<sequence>MRWGALIVGIVAFAASYVFAYEASRGPTELVYWDPHRAFSGYTFVKPQRVSGVYLIDMAGQVVQYFPELNDAYLQEDGTVFGSIGTRTFVVMDWDGKKLWEYTEQREDYQPHHDFQRIYNAELDDYTVLYIANASLSHDEAITLGADPDFADSYDGAEMDTVVEVDSNGTVVWEWRFRDHLVQDIDSSKANYVGEGKTIKDYPHRLNINYGAVSPDYQHSNAINYNPKNGHLAISANRTHEIYIINHDGTFVAGNPEESHRLAASEAGDFLYRFGNPANYGQGEYPYYAKKNWMLQEYSGHKQIGGNHDIQWIEDGLPGAGNLLLFNNGLTVPRGQGDSDPQSEFLELNPYRDANGVDTGHYVNPPEAGYTDVMPGTKISQGPRATRLFSRQILSMYHTTDGFNSHHGSAVQRFPNGNTLVQLARVGRMVEITPAGDVVWEYVNPVTWSGQIVKTLITSNPDHQNSYNGWSPLRWAPDYPGLAGKDLSPKGPITEFHGSAVAPAGGESAEQPEEERYD</sequence>
<dbReference type="SUPFAM" id="SSF101898">
    <property type="entry name" value="NHL repeat"/>
    <property type="match status" value="1"/>
</dbReference>
<evidence type="ECO:0008006" key="3">
    <source>
        <dbReference type="Google" id="ProtNLM"/>
    </source>
</evidence>
<dbReference type="EMBL" id="UINC01010076">
    <property type="protein sequence ID" value="SVA44972.1"/>
    <property type="molecule type" value="Genomic_DNA"/>
</dbReference>
<reference evidence="2" key="1">
    <citation type="submission" date="2018-05" db="EMBL/GenBank/DDBJ databases">
        <authorList>
            <person name="Lanie J.A."/>
            <person name="Ng W.-L."/>
            <person name="Kazmierczak K.M."/>
            <person name="Andrzejewski T.M."/>
            <person name="Davidsen T.M."/>
            <person name="Wayne K.J."/>
            <person name="Tettelin H."/>
            <person name="Glass J.I."/>
            <person name="Rusch D."/>
            <person name="Podicherti R."/>
            <person name="Tsui H.-C.T."/>
            <person name="Winkler M.E."/>
        </authorList>
    </citation>
    <scope>NUCLEOTIDE SEQUENCE</scope>
</reference>
<organism evidence="2">
    <name type="scientific">marine metagenome</name>
    <dbReference type="NCBI Taxonomy" id="408172"/>
    <lineage>
        <taxon>unclassified sequences</taxon>
        <taxon>metagenomes</taxon>
        <taxon>ecological metagenomes</taxon>
    </lineage>
</organism>
<dbReference type="PANTHER" id="PTHR35340:SF5">
    <property type="entry name" value="ASST-DOMAIN-CONTAINING PROTEIN"/>
    <property type="match status" value="1"/>
</dbReference>
<protein>
    <recommendedName>
        <fullName evidence="3">Arylsulfotransferase N-terminal domain-containing protein</fullName>
    </recommendedName>
</protein>
<accession>A0A381VXM8</accession>
<evidence type="ECO:0000313" key="2">
    <source>
        <dbReference type="EMBL" id="SVA44972.1"/>
    </source>
</evidence>
<dbReference type="AlphaFoldDB" id="A0A381VXM8"/>
<dbReference type="PANTHER" id="PTHR35340">
    <property type="entry name" value="PQQ ENZYME REPEAT PROTEIN-RELATED"/>
    <property type="match status" value="1"/>
</dbReference>
<dbReference type="GO" id="GO:0004062">
    <property type="term" value="F:aryl sulfotransferase activity"/>
    <property type="evidence" value="ECO:0007669"/>
    <property type="project" value="InterPro"/>
</dbReference>
<dbReference type="Pfam" id="PF05935">
    <property type="entry name" value="Arylsulfotrans"/>
    <property type="match status" value="1"/>
</dbReference>
<feature type="region of interest" description="Disordered" evidence="1">
    <location>
        <begin position="484"/>
        <end position="518"/>
    </location>
</feature>
<evidence type="ECO:0000256" key="1">
    <source>
        <dbReference type="SAM" id="MobiDB-lite"/>
    </source>
</evidence>
<dbReference type="InterPro" id="IPR010262">
    <property type="entry name" value="Arylsulfotransferase_bact"/>
</dbReference>
<gene>
    <name evidence="2" type="ORF">METZ01_LOCUS97826</name>
</gene>
<proteinExistence type="predicted"/>